<accession>A0A5N5TFR9</accession>
<comment type="subcellular location">
    <subcellularLocation>
        <location evidence="1">Cell membrane</location>
        <topology evidence="1">Multi-pass membrane protein</topology>
    </subcellularLocation>
</comment>
<feature type="transmembrane region" description="Helical" evidence="10">
    <location>
        <begin position="77"/>
        <end position="99"/>
    </location>
</feature>
<name>A0A5N5TFR9_9CRUS</name>
<sequence length="245" mass="27904">MNMVAITLNRYILIAHNNIYDKVYQRKNILFMIASLWTFCFGMLTPPLLGIWGTLGLDPPSFSCTILKKDDSSPKKFLFLFGFLFPCIAIVVSYTAIYYKVKKSRMKMASHTNRTPLSVTSKGIQTKKEDMRLTRMMLIIFLGFVFSFFPLMIVNVADDQVRVPMLHVLASVLAWASAVINPFVYAFTNRQYRTAYKKLFCSTSPIRPAKGNTHSTPSRTLMTEFQYNASAAYVSKHTPLPSNDD</sequence>
<evidence type="ECO:0000256" key="7">
    <source>
        <dbReference type="ARBA" id="ARBA00023136"/>
    </source>
</evidence>
<evidence type="ECO:0000256" key="5">
    <source>
        <dbReference type="ARBA" id="ARBA00022989"/>
    </source>
</evidence>
<dbReference type="SUPFAM" id="SSF81321">
    <property type="entry name" value="Family A G protein-coupled receptor-like"/>
    <property type="match status" value="1"/>
</dbReference>
<protein>
    <submittedName>
        <fullName evidence="12">Protein trapped in endoderm-1</fullName>
    </submittedName>
</protein>
<evidence type="ECO:0000256" key="10">
    <source>
        <dbReference type="SAM" id="Phobius"/>
    </source>
</evidence>
<evidence type="ECO:0000256" key="4">
    <source>
        <dbReference type="ARBA" id="ARBA00022692"/>
    </source>
</evidence>
<comment type="similarity">
    <text evidence="2">Belongs to the G-protein coupled receptor 1 family.</text>
</comment>
<evidence type="ECO:0000256" key="9">
    <source>
        <dbReference type="ARBA" id="ARBA00023224"/>
    </source>
</evidence>
<keyword evidence="5 10" id="KW-1133">Transmembrane helix</keyword>
<evidence type="ECO:0000256" key="3">
    <source>
        <dbReference type="ARBA" id="ARBA00022475"/>
    </source>
</evidence>
<dbReference type="OrthoDB" id="6117944at2759"/>
<keyword evidence="4 10" id="KW-0812">Transmembrane</keyword>
<evidence type="ECO:0000313" key="12">
    <source>
        <dbReference type="EMBL" id="KAB7505392.1"/>
    </source>
</evidence>
<feature type="domain" description="G-protein coupled receptors family 1 profile" evidence="11">
    <location>
        <begin position="1"/>
        <end position="185"/>
    </location>
</feature>
<organism evidence="12 13">
    <name type="scientific">Armadillidium nasatum</name>
    <dbReference type="NCBI Taxonomy" id="96803"/>
    <lineage>
        <taxon>Eukaryota</taxon>
        <taxon>Metazoa</taxon>
        <taxon>Ecdysozoa</taxon>
        <taxon>Arthropoda</taxon>
        <taxon>Crustacea</taxon>
        <taxon>Multicrustacea</taxon>
        <taxon>Malacostraca</taxon>
        <taxon>Eumalacostraca</taxon>
        <taxon>Peracarida</taxon>
        <taxon>Isopoda</taxon>
        <taxon>Oniscidea</taxon>
        <taxon>Crinocheta</taxon>
        <taxon>Armadillidiidae</taxon>
        <taxon>Armadillidium</taxon>
    </lineage>
</organism>
<keyword evidence="3" id="KW-1003">Cell membrane</keyword>
<dbReference type="InterPro" id="IPR017452">
    <property type="entry name" value="GPCR_Rhodpsn_7TM"/>
</dbReference>
<keyword evidence="9" id="KW-0807">Transducer</keyword>
<dbReference type="AlphaFoldDB" id="A0A5N5TFR9"/>
<evidence type="ECO:0000256" key="8">
    <source>
        <dbReference type="ARBA" id="ARBA00023170"/>
    </source>
</evidence>
<proteinExistence type="inferred from homology"/>
<keyword evidence="13" id="KW-1185">Reference proteome</keyword>
<keyword evidence="6" id="KW-0297">G-protein coupled receptor</keyword>
<feature type="transmembrane region" description="Helical" evidence="10">
    <location>
        <begin position="29"/>
        <end position="52"/>
    </location>
</feature>
<dbReference type="PRINTS" id="PR00237">
    <property type="entry name" value="GPCRRHODOPSN"/>
</dbReference>
<dbReference type="Proteomes" id="UP000326759">
    <property type="component" value="Unassembled WGS sequence"/>
</dbReference>
<dbReference type="Gene3D" id="1.20.1070.10">
    <property type="entry name" value="Rhodopsin 7-helix transmembrane proteins"/>
    <property type="match status" value="1"/>
</dbReference>
<dbReference type="SMART" id="SM01381">
    <property type="entry name" value="7TM_GPCR_Srsx"/>
    <property type="match status" value="1"/>
</dbReference>
<evidence type="ECO:0000256" key="2">
    <source>
        <dbReference type="ARBA" id="ARBA00010663"/>
    </source>
</evidence>
<dbReference type="PANTHER" id="PTHR24228:SF71">
    <property type="entry name" value="PROTEIN TRAPPED IN ENDODERM-1"/>
    <property type="match status" value="1"/>
</dbReference>
<keyword evidence="7 10" id="KW-0472">Membrane</keyword>
<keyword evidence="8" id="KW-0675">Receptor</keyword>
<dbReference type="EMBL" id="SEYY01001253">
    <property type="protein sequence ID" value="KAB7505392.1"/>
    <property type="molecule type" value="Genomic_DNA"/>
</dbReference>
<reference evidence="12 13" key="1">
    <citation type="journal article" date="2019" name="PLoS Biol.">
        <title>Sex chromosomes control vertical transmission of feminizing Wolbachia symbionts in an isopod.</title>
        <authorList>
            <person name="Becking T."/>
            <person name="Chebbi M.A."/>
            <person name="Giraud I."/>
            <person name="Moumen B."/>
            <person name="Laverre T."/>
            <person name="Caubet Y."/>
            <person name="Peccoud J."/>
            <person name="Gilbert C."/>
            <person name="Cordaux R."/>
        </authorList>
    </citation>
    <scope>NUCLEOTIDE SEQUENCE [LARGE SCALE GENOMIC DNA]</scope>
    <source>
        <strain evidence="12">ANa2</strain>
        <tissue evidence="12">Whole body excluding digestive tract and cuticle</tissue>
    </source>
</reference>
<feature type="transmembrane region" description="Helical" evidence="10">
    <location>
        <begin position="136"/>
        <end position="154"/>
    </location>
</feature>
<evidence type="ECO:0000259" key="11">
    <source>
        <dbReference type="PROSITE" id="PS50262"/>
    </source>
</evidence>
<dbReference type="GO" id="GO:0005886">
    <property type="term" value="C:plasma membrane"/>
    <property type="evidence" value="ECO:0007669"/>
    <property type="project" value="UniProtKB-SubCell"/>
</dbReference>
<comment type="caution">
    <text evidence="12">The sequence shown here is derived from an EMBL/GenBank/DDBJ whole genome shotgun (WGS) entry which is preliminary data.</text>
</comment>
<feature type="transmembrane region" description="Helical" evidence="10">
    <location>
        <begin position="166"/>
        <end position="188"/>
    </location>
</feature>
<dbReference type="PANTHER" id="PTHR24228">
    <property type="entry name" value="B2 BRADYKININ RECEPTOR/ANGIOTENSIN II RECEPTOR"/>
    <property type="match status" value="1"/>
</dbReference>
<dbReference type="Pfam" id="PF00001">
    <property type="entry name" value="7tm_1"/>
    <property type="match status" value="1"/>
</dbReference>
<dbReference type="GO" id="GO:0004930">
    <property type="term" value="F:G protein-coupled receptor activity"/>
    <property type="evidence" value="ECO:0007669"/>
    <property type="project" value="UniProtKB-KW"/>
</dbReference>
<evidence type="ECO:0000256" key="1">
    <source>
        <dbReference type="ARBA" id="ARBA00004651"/>
    </source>
</evidence>
<evidence type="ECO:0000256" key="6">
    <source>
        <dbReference type="ARBA" id="ARBA00023040"/>
    </source>
</evidence>
<dbReference type="InterPro" id="IPR000276">
    <property type="entry name" value="GPCR_Rhodpsn"/>
</dbReference>
<gene>
    <name evidence="12" type="primary">Tre1</name>
    <name evidence="12" type="ORF">Anas_09803</name>
</gene>
<dbReference type="PROSITE" id="PS50262">
    <property type="entry name" value="G_PROTEIN_RECEP_F1_2"/>
    <property type="match status" value="1"/>
</dbReference>
<evidence type="ECO:0000313" key="13">
    <source>
        <dbReference type="Proteomes" id="UP000326759"/>
    </source>
</evidence>